<accession>A0A5A7U722</accession>
<dbReference type="Gene3D" id="3.30.420.10">
    <property type="entry name" value="Ribonuclease H-like superfamily/Ribonuclease H"/>
    <property type="match status" value="1"/>
</dbReference>
<dbReference type="EMBL" id="SSTE01011953">
    <property type="protein sequence ID" value="KAA0049976.1"/>
    <property type="molecule type" value="Genomic_DNA"/>
</dbReference>
<dbReference type="InterPro" id="IPR036397">
    <property type="entry name" value="RNaseH_sf"/>
</dbReference>
<dbReference type="GO" id="GO:0015074">
    <property type="term" value="P:DNA integration"/>
    <property type="evidence" value="ECO:0007669"/>
    <property type="project" value="InterPro"/>
</dbReference>
<dbReference type="InterPro" id="IPR012337">
    <property type="entry name" value="RNaseH-like_sf"/>
</dbReference>
<dbReference type="EMBL" id="SSTD01013124">
    <property type="protein sequence ID" value="TYK07707.1"/>
    <property type="molecule type" value="Genomic_DNA"/>
</dbReference>
<dbReference type="GO" id="GO:0003676">
    <property type="term" value="F:nucleic acid binding"/>
    <property type="evidence" value="ECO:0007669"/>
    <property type="project" value="InterPro"/>
</dbReference>
<evidence type="ECO:0000313" key="3">
    <source>
        <dbReference type="EMBL" id="TYK07707.1"/>
    </source>
</evidence>
<dbReference type="OrthoDB" id="413122at2759"/>
<dbReference type="InterPro" id="IPR001584">
    <property type="entry name" value="Integrase_cat-core"/>
</dbReference>
<reference evidence="4 5" key="1">
    <citation type="submission" date="2019-08" db="EMBL/GenBank/DDBJ databases">
        <title>Draft genome sequences of two oriental melons (Cucumis melo L. var makuwa).</title>
        <authorList>
            <person name="Kwon S.-Y."/>
        </authorList>
    </citation>
    <scope>NUCLEOTIDE SEQUENCE [LARGE SCALE GENOMIC DNA]</scope>
    <source>
        <strain evidence="5">cv. Chang Bougi</strain>
        <strain evidence="4">cv. SW 3</strain>
        <tissue evidence="2">Leaf</tissue>
    </source>
</reference>
<proteinExistence type="predicted"/>
<organism evidence="2 4">
    <name type="scientific">Cucumis melo var. makuwa</name>
    <name type="common">Oriental melon</name>
    <dbReference type="NCBI Taxonomy" id="1194695"/>
    <lineage>
        <taxon>Eukaryota</taxon>
        <taxon>Viridiplantae</taxon>
        <taxon>Streptophyta</taxon>
        <taxon>Embryophyta</taxon>
        <taxon>Tracheophyta</taxon>
        <taxon>Spermatophyta</taxon>
        <taxon>Magnoliopsida</taxon>
        <taxon>eudicotyledons</taxon>
        <taxon>Gunneridae</taxon>
        <taxon>Pentapetalae</taxon>
        <taxon>rosids</taxon>
        <taxon>fabids</taxon>
        <taxon>Cucurbitales</taxon>
        <taxon>Cucurbitaceae</taxon>
        <taxon>Benincaseae</taxon>
        <taxon>Cucumis</taxon>
    </lineage>
</organism>
<dbReference type="PANTHER" id="PTHR35046:SF26">
    <property type="entry name" value="RNA-DIRECTED DNA POLYMERASE"/>
    <property type="match status" value="1"/>
</dbReference>
<evidence type="ECO:0000313" key="2">
    <source>
        <dbReference type="EMBL" id="KAA0049976.1"/>
    </source>
</evidence>
<feature type="domain" description="Integrase catalytic" evidence="1">
    <location>
        <begin position="1"/>
        <end position="161"/>
    </location>
</feature>
<evidence type="ECO:0000313" key="4">
    <source>
        <dbReference type="Proteomes" id="UP000321393"/>
    </source>
</evidence>
<sequence length="248" mass="28758">MDFIEGLSKAGGFDSIIVVVNRLSKMTHSITLKHPFTVKQVAKKFVEEIISKQGIPNSIVTDCDKIFLSHFWKELFEAMGTSLKRNTTFHPQTNGHTERERDLVISAFKENLLTTQNNMKKQVDLHRREMKFKVEDEVYLKLQPWTKHIQHLPPALTEEFELQVEPEVVLGVRLNNEIGANYWLVKWKLEDKVSFEPDGILDFLSYIPTGASVKKGMPKKTTQPIEINERNIGEVPTKGMYIFKEYFY</sequence>
<evidence type="ECO:0000259" key="1">
    <source>
        <dbReference type="PROSITE" id="PS50994"/>
    </source>
</evidence>
<dbReference type="AlphaFoldDB" id="A0A5A7U722"/>
<name>A0A5A7U722_CUCMM</name>
<dbReference type="Proteomes" id="UP000321393">
    <property type="component" value="Unassembled WGS sequence"/>
</dbReference>
<dbReference type="STRING" id="1194695.A0A5A7U722"/>
<protein>
    <submittedName>
        <fullName evidence="2">Retrotransposable element Tf2</fullName>
    </submittedName>
</protein>
<comment type="caution">
    <text evidence="2">The sequence shown here is derived from an EMBL/GenBank/DDBJ whole genome shotgun (WGS) entry which is preliminary data.</text>
</comment>
<dbReference type="PANTHER" id="PTHR35046">
    <property type="entry name" value="ZINC KNUCKLE (CCHC-TYPE) FAMILY PROTEIN"/>
    <property type="match status" value="1"/>
</dbReference>
<evidence type="ECO:0000313" key="5">
    <source>
        <dbReference type="Proteomes" id="UP000321947"/>
    </source>
</evidence>
<dbReference type="Proteomes" id="UP000321947">
    <property type="component" value="Unassembled WGS sequence"/>
</dbReference>
<dbReference type="PROSITE" id="PS50994">
    <property type="entry name" value="INTEGRASE"/>
    <property type="match status" value="1"/>
</dbReference>
<dbReference type="SUPFAM" id="SSF53098">
    <property type="entry name" value="Ribonuclease H-like"/>
    <property type="match status" value="1"/>
</dbReference>
<gene>
    <name evidence="3" type="ORF">E5676_scaffold105G001280</name>
    <name evidence="2" type="ORF">E6C27_scaffold13G001480</name>
</gene>